<proteinExistence type="predicted"/>
<dbReference type="eggNOG" id="ENOG5031DC5">
    <property type="taxonomic scope" value="Bacteria"/>
</dbReference>
<dbReference type="InterPro" id="IPR021354">
    <property type="entry name" value="DUF2975"/>
</dbReference>
<dbReference type="PATRIC" id="fig|555500.3.peg.551"/>
<sequence length="178" mass="20443">MTKRNNIIWKVIKTVCWVIFFLYCMKTLDLIVSYSYSLYNPADAKDLYNGLDLSQLYFSNKLHYSLTVLVIIIISALKALVFYFATTLFKILNFVKPFSRDISRIITKITYYTFAIGIVSGIVEIFVNRLSANGYNFSPIESLWGDGDAYLFMSAILFVIALIFKKGIELQSENELTV</sequence>
<protein>
    <recommendedName>
        <fullName evidence="4">DUF2975 domain-containing protein</fullName>
    </recommendedName>
</protein>
<comment type="caution">
    <text evidence="2">The sequence shown here is derived from an EMBL/GenBank/DDBJ whole genome shotgun (WGS) entry which is preliminary data.</text>
</comment>
<name>K2QNF2_9FLAO</name>
<dbReference type="STRING" id="555500.I215_02653"/>
<dbReference type="EMBL" id="AMSG01000002">
    <property type="protein sequence ID" value="EKF56387.1"/>
    <property type="molecule type" value="Genomic_DNA"/>
</dbReference>
<evidence type="ECO:0000313" key="3">
    <source>
        <dbReference type="Proteomes" id="UP000007364"/>
    </source>
</evidence>
<feature type="transmembrane region" description="Helical" evidence="1">
    <location>
        <begin position="62"/>
        <end position="89"/>
    </location>
</feature>
<reference evidence="2 3" key="1">
    <citation type="journal article" date="2012" name="J. Bacteriol.">
        <title>Genome Sequence of Galbibacter marinum Type Strain ck-I2-15.</title>
        <authorList>
            <person name="Lai Q."/>
            <person name="Li C."/>
            <person name="Shao Z."/>
        </authorList>
    </citation>
    <scope>NUCLEOTIDE SEQUENCE [LARGE SCALE GENOMIC DNA]</scope>
    <source>
        <strain evidence="3">ck-I2-15</strain>
    </source>
</reference>
<dbReference type="Proteomes" id="UP000007364">
    <property type="component" value="Unassembled WGS sequence"/>
</dbReference>
<dbReference type="OrthoDB" id="672524at2"/>
<organism evidence="2 3">
    <name type="scientific">Galbibacter marinus</name>
    <dbReference type="NCBI Taxonomy" id="555500"/>
    <lineage>
        <taxon>Bacteria</taxon>
        <taxon>Pseudomonadati</taxon>
        <taxon>Bacteroidota</taxon>
        <taxon>Flavobacteriia</taxon>
        <taxon>Flavobacteriales</taxon>
        <taxon>Flavobacteriaceae</taxon>
        <taxon>Galbibacter</taxon>
    </lineage>
</organism>
<keyword evidence="1" id="KW-0472">Membrane</keyword>
<dbReference type="AlphaFoldDB" id="K2QNF2"/>
<evidence type="ECO:0000313" key="2">
    <source>
        <dbReference type="EMBL" id="EKF56387.1"/>
    </source>
</evidence>
<keyword evidence="1" id="KW-1133">Transmembrane helix</keyword>
<keyword evidence="1" id="KW-0812">Transmembrane</keyword>
<feature type="transmembrane region" description="Helical" evidence="1">
    <location>
        <begin position="109"/>
        <end position="127"/>
    </location>
</feature>
<accession>K2QNF2</accession>
<feature type="transmembrane region" description="Helical" evidence="1">
    <location>
        <begin position="7"/>
        <end position="28"/>
    </location>
</feature>
<evidence type="ECO:0008006" key="4">
    <source>
        <dbReference type="Google" id="ProtNLM"/>
    </source>
</evidence>
<dbReference type="Pfam" id="PF11188">
    <property type="entry name" value="DUF2975"/>
    <property type="match status" value="1"/>
</dbReference>
<gene>
    <name evidence="2" type="ORF">I215_02653</name>
</gene>
<evidence type="ECO:0000256" key="1">
    <source>
        <dbReference type="SAM" id="Phobius"/>
    </source>
</evidence>
<feature type="transmembrane region" description="Helical" evidence="1">
    <location>
        <begin position="147"/>
        <end position="164"/>
    </location>
</feature>
<keyword evidence="3" id="KW-1185">Reference proteome</keyword>